<dbReference type="GO" id="GO:0035999">
    <property type="term" value="P:tetrahydrofolate interconversion"/>
    <property type="evidence" value="ECO:0007669"/>
    <property type="project" value="UniProtKB-UniPathway"/>
</dbReference>
<keyword evidence="7" id="KW-0560">Oxidoreductase</keyword>
<evidence type="ECO:0000256" key="2">
    <source>
        <dbReference type="ARBA" id="ARBA00004777"/>
    </source>
</evidence>
<evidence type="ECO:0000256" key="6">
    <source>
        <dbReference type="ARBA" id="ARBA00022827"/>
    </source>
</evidence>
<accession>A0A8J2VKL6</accession>
<keyword evidence="3 8" id="KW-0489">Methyltransferase</keyword>
<name>A0A8J2VKL6_9BACL</name>
<dbReference type="EMBL" id="BMIR01000001">
    <property type="protein sequence ID" value="GGE28469.1"/>
    <property type="molecule type" value="Genomic_DNA"/>
</dbReference>
<dbReference type="Pfam" id="PF02574">
    <property type="entry name" value="S-methyl_trans"/>
    <property type="match status" value="1"/>
</dbReference>
<keyword evidence="4" id="KW-0285">Flavoprotein</keyword>
<comment type="cofactor">
    <cofactor evidence="1">
        <name>FAD</name>
        <dbReference type="ChEBI" id="CHEBI:57692"/>
    </cofactor>
</comment>
<dbReference type="SUPFAM" id="SSF82282">
    <property type="entry name" value="Homocysteine S-methyltransferase"/>
    <property type="match status" value="1"/>
</dbReference>
<dbReference type="GO" id="GO:0008168">
    <property type="term" value="F:methyltransferase activity"/>
    <property type="evidence" value="ECO:0007669"/>
    <property type="project" value="UniProtKB-UniRule"/>
</dbReference>
<dbReference type="NCBIfam" id="NF006396">
    <property type="entry name" value="PRK08645.1"/>
    <property type="match status" value="1"/>
</dbReference>
<dbReference type="AlphaFoldDB" id="A0A8J2VKL6"/>
<dbReference type="CDD" id="cd00537">
    <property type="entry name" value="MTHFR"/>
    <property type="match status" value="1"/>
</dbReference>
<dbReference type="Gene3D" id="3.20.20.330">
    <property type="entry name" value="Homocysteine-binding-like domain"/>
    <property type="match status" value="1"/>
</dbReference>
<feature type="binding site" evidence="8">
    <location>
        <position position="267"/>
    </location>
    <ligand>
        <name>Zn(2+)</name>
        <dbReference type="ChEBI" id="CHEBI:29105"/>
    </ligand>
</feature>
<organism evidence="10 11">
    <name type="scientific">Pullulanibacillus camelliae</name>
    <dbReference type="NCBI Taxonomy" id="1707096"/>
    <lineage>
        <taxon>Bacteria</taxon>
        <taxon>Bacillati</taxon>
        <taxon>Bacillota</taxon>
        <taxon>Bacilli</taxon>
        <taxon>Bacillales</taxon>
        <taxon>Sporolactobacillaceae</taxon>
        <taxon>Pullulanibacillus</taxon>
    </lineage>
</organism>
<dbReference type="Pfam" id="PF02219">
    <property type="entry name" value="MTHFR"/>
    <property type="match status" value="1"/>
</dbReference>
<dbReference type="InterPro" id="IPR029041">
    <property type="entry name" value="FAD-linked_oxidoreductase-like"/>
</dbReference>
<proteinExistence type="predicted"/>
<comment type="caution">
    <text evidence="10">The sequence shown here is derived from an EMBL/GenBank/DDBJ whole genome shotgun (WGS) entry which is preliminary data.</text>
</comment>
<evidence type="ECO:0000256" key="3">
    <source>
        <dbReference type="ARBA" id="ARBA00022603"/>
    </source>
</evidence>
<keyword evidence="5 8" id="KW-0808">Transferase</keyword>
<dbReference type="PANTHER" id="PTHR11103">
    <property type="entry name" value="SLR1189 PROTEIN"/>
    <property type="match status" value="1"/>
</dbReference>
<evidence type="ECO:0000256" key="5">
    <source>
        <dbReference type="ARBA" id="ARBA00022679"/>
    </source>
</evidence>
<comment type="cofactor">
    <cofactor evidence="8">
        <name>Zn(2+)</name>
        <dbReference type="ChEBI" id="CHEBI:29105"/>
    </cofactor>
</comment>
<evidence type="ECO:0000313" key="10">
    <source>
        <dbReference type="EMBL" id="GGE28469.1"/>
    </source>
</evidence>
<feature type="binding site" evidence="8">
    <location>
        <position position="201"/>
    </location>
    <ligand>
        <name>Zn(2+)</name>
        <dbReference type="ChEBI" id="CHEBI:29105"/>
    </ligand>
</feature>
<sequence length="615" mass="67776">MGLLEELNRRVLVADGAMGTLLYHIGIDRCFEELNRSQPEQVLGVHQAYIEAGAEVIQTNTYAANVHKLARYNLQDELVSINRAGVELARQAAKDQAYVLGTIGGVYGVNKDVVTLEEITLGVEKQLGALLESGIDGVLLETYYNLEELKETLALVRRTTALPIIAQVSLHDIGFLQDGTPLVEAFSQLQELGADVVGLNCHFGPFHMIQSLKNVPLPERAFLSAYPNAGLPEYNDGRFIYQSEPSYFEKSAHELRSEGVRLIGGCCGTTPAHIQAMVQGLKGEVPVTDKRVTRSAHVEALHIVERSDFHEQPFHQLAKEKPSIIVELDPPRHLDTGRFFEGVQALEAAGIDALTMADNSLASPRIANMSLASIIKDRYNVRPLVHVACRDRNLIGLQSHLLGLSALGIHQLLAITGDPTKIGDFPGATSVYDYSSFDLISLCKQFNQGRSATGASLGMRTNFSVGAAFNPNVHHLEKAVRRMEKKIAAGADYFMTQPVFDQSQIERIYKATKHLKTPIYIGIMPLVSAQNAEFLHHEVPGIRLTEPILDRMGQYAKDKKAACKEGLAIAKSLLDTALNYFSGVYIMTPFMRYDLSVELVDYVHQVMGADLRSRS</sequence>
<dbReference type="Gene3D" id="3.20.20.220">
    <property type="match status" value="1"/>
</dbReference>
<dbReference type="GO" id="GO:0006555">
    <property type="term" value="P:methionine metabolic process"/>
    <property type="evidence" value="ECO:0007669"/>
    <property type="project" value="InterPro"/>
</dbReference>
<keyword evidence="8" id="KW-0479">Metal-binding</keyword>
<dbReference type="InterPro" id="IPR003171">
    <property type="entry name" value="Mehydrof_redctse-like"/>
</dbReference>
<dbReference type="InterPro" id="IPR003726">
    <property type="entry name" value="HCY_dom"/>
</dbReference>
<reference evidence="10" key="1">
    <citation type="journal article" date="2014" name="Int. J. Syst. Evol. Microbiol.">
        <title>Complete genome sequence of Corynebacterium casei LMG S-19264T (=DSM 44701T), isolated from a smear-ripened cheese.</title>
        <authorList>
            <consortium name="US DOE Joint Genome Institute (JGI-PGF)"/>
            <person name="Walter F."/>
            <person name="Albersmeier A."/>
            <person name="Kalinowski J."/>
            <person name="Ruckert C."/>
        </authorList>
    </citation>
    <scope>NUCLEOTIDE SEQUENCE</scope>
    <source>
        <strain evidence="10">CGMCC 1.15371</strain>
    </source>
</reference>
<feature type="domain" description="Hcy-binding" evidence="9">
    <location>
        <begin position="1"/>
        <end position="281"/>
    </location>
</feature>
<comment type="pathway">
    <text evidence="2">One-carbon metabolism; tetrahydrofolate interconversion.</text>
</comment>
<keyword evidence="11" id="KW-1185">Reference proteome</keyword>
<keyword evidence="6" id="KW-0274">FAD</keyword>
<evidence type="ECO:0000256" key="8">
    <source>
        <dbReference type="PROSITE-ProRule" id="PRU00333"/>
    </source>
</evidence>
<dbReference type="UniPathway" id="UPA00193"/>
<dbReference type="InterPro" id="IPR036589">
    <property type="entry name" value="HCY_dom_sf"/>
</dbReference>
<dbReference type="PANTHER" id="PTHR11103:SF18">
    <property type="entry name" value="SLR1189 PROTEIN"/>
    <property type="match status" value="1"/>
</dbReference>
<protein>
    <submittedName>
        <fullName evidence="10">Bifunctional homocysteine S-methyltransferase/5,10-methylenetetrahydrofolate reductase</fullName>
    </submittedName>
</protein>
<feature type="binding site" evidence="8">
    <location>
        <position position="266"/>
    </location>
    <ligand>
        <name>Zn(2+)</name>
        <dbReference type="ChEBI" id="CHEBI:29105"/>
    </ligand>
</feature>
<evidence type="ECO:0000259" key="9">
    <source>
        <dbReference type="PROSITE" id="PS50970"/>
    </source>
</evidence>
<dbReference type="PROSITE" id="PS50970">
    <property type="entry name" value="HCY"/>
    <property type="match status" value="1"/>
</dbReference>
<dbReference type="FunFam" id="3.20.20.220:FF:000007">
    <property type="entry name" value="Bifunctional homocysteine S-methyltransferase/methylenetetrahydrofolate reductase"/>
    <property type="match status" value="1"/>
</dbReference>
<dbReference type="GO" id="GO:0004489">
    <property type="term" value="F:methylenetetrahydrofolate reductase [NAD(P)H] activity"/>
    <property type="evidence" value="ECO:0007669"/>
    <property type="project" value="InterPro"/>
</dbReference>
<evidence type="ECO:0000313" key="11">
    <source>
        <dbReference type="Proteomes" id="UP000628775"/>
    </source>
</evidence>
<evidence type="ECO:0000256" key="1">
    <source>
        <dbReference type="ARBA" id="ARBA00001974"/>
    </source>
</evidence>
<dbReference type="SUPFAM" id="SSF51730">
    <property type="entry name" value="FAD-linked oxidoreductase"/>
    <property type="match status" value="1"/>
</dbReference>
<keyword evidence="8" id="KW-0862">Zinc</keyword>
<evidence type="ECO:0000256" key="4">
    <source>
        <dbReference type="ARBA" id="ARBA00022630"/>
    </source>
</evidence>
<gene>
    <name evidence="10" type="primary">yitJ</name>
    <name evidence="10" type="ORF">GCM10011391_03810</name>
</gene>
<evidence type="ECO:0000256" key="7">
    <source>
        <dbReference type="ARBA" id="ARBA00023002"/>
    </source>
</evidence>
<dbReference type="RefSeq" id="WP_188688274.1">
    <property type="nucleotide sequence ID" value="NZ_BMIR01000001.1"/>
</dbReference>
<dbReference type="Proteomes" id="UP000628775">
    <property type="component" value="Unassembled WGS sequence"/>
</dbReference>
<dbReference type="GO" id="GO:0032259">
    <property type="term" value="P:methylation"/>
    <property type="evidence" value="ECO:0007669"/>
    <property type="project" value="UniProtKB-KW"/>
</dbReference>
<reference evidence="10" key="2">
    <citation type="submission" date="2020-09" db="EMBL/GenBank/DDBJ databases">
        <authorList>
            <person name="Sun Q."/>
            <person name="Zhou Y."/>
        </authorList>
    </citation>
    <scope>NUCLEOTIDE SEQUENCE</scope>
    <source>
        <strain evidence="10">CGMCC 1.15371</strain>
    </source>
</reference>
<dbReference type="GO" id="GO:0046872">
    <property type="term" value="F:metal ion binding"/>
    <property type="evidence" value="ECO:0007669"/>
    <property type="project" value="UniProtKB-KW"/>
</dbReference>